<evidence type="ECO:0000313" key="1">
    <source>
        <dbReference type="EMBL" id="GGI99767.1"/>
    </source>
</evidence>
<reference evidence="1" key="1">
    <citation type="journal article" date="2014" name="Int. J. Syst. Evol. Microbiol.">
        <title>Complete genome sequence of Corynebacterium casei LMG S-19264T (=DSM 44701T), isolated from a smear-ripened cheese.</title>
        <authorList>
            <consortium name="US DOE Joint Genome Institute (JGI-PGF)"/>
            <person name="Walter F."/>
            <person name="Albersmeier A."/>
            <person name="Kalinowski J."/>
            <person name="Ruckert C."/>
        </authorList>
    </citation>
    <scope>NUCLEOTIDE SEQUENCE</scope>
    <source>
        <strain evidence="1">JCM 14359</strain>
    </source>
</reference>
<organism evidence="1 2">
    <name type="scientific">Halobellus salinus</name>
    <dbReference type="NCBI Taxonomy" id="931585"/>
    <lineage>
        <taxon>Archaea</taxon>
        <taxon>Methanobacteriati</taxon>
        <taxon>Methanobacteriota</taxon>
        <taxon>Stenosarchaea group</taxon>
        <taxon>Halobacteria</taxon>
        <taxon>Halobacteriales</taxon>
        <taxon>Haloferacaceae</taxon>
        <taxon>Halobellus</taxon>
    </lineage>
</organism>
<comment type="caution">
    <text evidence="1">The sequence shown here is derived from an EMBL/GenBank/DDBJ whole genome shotgun (WGS) entry which is preliminary data.</text>
</comment>
<dbReference type="RefSeq" id="WP_229663724.1">
    <property type="nucleotide sequence ID" value="NZ_BMOC01000003.1"/>
</dbReference>
<evidence type="ECO:0000313" key="2">
    <source>
        <dbReference type="Proteomes" id="UP000653099"/>
    </source>
</evidence>
<name>A0A830ECX6_9EURY</name>
<dbReference type="Proteomes" id="UP000653099">
    <property type="component" value="Unassembled WGS sequence"/>
</dbReference>
<accession>A0A830ECX6</accession>
<reference evidence="1" key="2">
    <citation type="submission" date="2020-09" db="EMBL/GenBank/DDBJ databases">
        <authorList>
            <person name="Sun Q."/>
            <person name="Ohkuma M."/>
        </authorList>
    </citation>
    <scope>NUCLEOTIDE SEQUENCE</scope>
    <source>
        <strain evidence="1">JCM 14359</strain>
    </source>
</reference>
<keyword evidence="2" id="KW-1185">Reference proteome</keyword>
<evidence type="ECO:0008006" key="3">
    <source>
        <dbReference type="Google" id="ProtNLM"/>
    </source>
</evidence>
<sequence length="179" mass="17982">MNRRKMLAALGLLSGGGAVVSGTGAFTSASADRDVAVQVATDATGYLAIDDTGNANAEYVTENNGSSNSEFGLDFTSGNSTTGGGGGVNADAITVFADLFEVRNQGTQDVDVQVTPLSFIESSGGNTTLIVLVVPQSGFPNVTVSPGNAETYDVLVTATDDATTSTSLSETITVSGEAP</sequence>
<protein>
    <recommendedName>
        <fullName evidence="3">DUF1102 domain-containing protein</fullName>
    </recommendedName>
</protein>
<proteinExistence type="predicted"/>
<dbReference type="EMBL" id="BMOC01000003">
    <property type="protein sequence ID" value="GGI99767.1"/>
    <property type="molecule type" value="Genomic_DNA"/>
</dbReference>
<gene>
    <name evidence="1" type="ORF">GCM10008995_07020</name>
</gene>
<dbReference type="AlphaFoldDB" id="A0A830ECX6"/>